<evidence type="ECO:0000313" key="3">
    <source>
        <dbReference type="Proteomes" id="UP000187822"/>
    </source>
</evidence>
<evidence type="ECO:0000313" key="2">
    <source>
        <dbReference type="EMBL" id="SJK85217.1"/>
    </source>
</evidence>
<name>A0A1R4A8D6_9ARCH</name>
<accession>A0A1R4A8D6</accession>
<dbReference type="STRING" id="1673428.CPM_1419"/>
<dbReference type="Proteomes" id="UP000187822">
    <property type="component" value="Chromosome I"/>
</dbReference>
<dbReference type="EMBL" id="LT719092">
    <property type="protein sequence ID" value="SJK85217.1"/>
    <property type="molecule type" value="Genomic_DNA"/>
</dbReference>
<gene>
    <name evidence="2" type="ORF">CPM_1419</name>
</gene>
<reference evidence="3" key="1">
    <citation type="submission" date="2016-06" db="EMBL/GenBank/DDBJ databases">
        <authorList>
            <person name="Toshchakov V.S."/>
        </authorList>
    </citation>
    <scope>NUCLEOTIDE SEQUENCE [LARGE SCALE GENOMIC DNA]</scope>
    <source>
        <strain>PM4 (JCM 30641</strain>
        <strain evidence="3">\VKM B-2940)</strain>
    </source>
</reference>
<dbReference type="KEGG" id="cdiv:CPM_1419"/>
<proteinExistence type="predicted"/>
<evidence type="ECO:0000256" key="1">
    <source>
        <dbReference type="SAM" id="MobiDB-lite"/>
    </source>
</evidence>
<protein>
    <submittedName>
        <fullName evidence="2">Uncharacterized protein</fullName>
    </submittedName>
</protein>
<keyword evidence="3" id="KW-1185">Reference proteome</keyword>
<dbReference type="AlphaFoldDB" id="A0A1R4A8D6"/>
<sequence>MKQKMTAVITVAIIPPSTKDESTDLLNSKRAAGANAIK</sequence>
<organism evidence="2 3">
    <name type="scientific">Cuniculiplasma divulgatum</name>
    <dbReference type="NCBI Taxonomy" id="1673428"/>
    <lineage>
        <taxon>Archaea</taxon>
        <taxon>Methanobacteriati</taxon>
        <taxon>Thermoplasmatota</taxon>
        <taxon>Thermoplasmata</taxon>
        <taxon>Thermoplasmatales</taxon>
        <taxon>Cuniculiplasmataceae</taxon>
        <taxon>Cuniculiplasma</taxon>
    </lineage>
</organism>
<feature type="region of interest" description="Disordered" evidence="1">
    <location>
        <begin position="18"/>
        <end position="38"/>
    </location>
</feature>